<keyword evidence="2" id="KW-1185">Reference proteome</keyword>
<dbReference type="Proteomes" id="UP001431902">
    <property type="component" value="Unassembled WGS sequence"/>
</dbReference>
<reference evidence="1" key="1">
    <citation type="submission" date="2023-05" db="EMBL/GenBank/DDBJ databases">
        <title>Limnohabitans sp. strain HM2-2 Genome sequencing and assembly.</title>
        <authorList>
            <person name="Jung Y."/>
        </authorList>
    </citation>
    <scope>NUCLEOTIDE SEQUENCE</scope>
    <source>
        <strain evidence="1">HM2-2</strain>
    </source>
</reference>
<evidence type="ECO:0000313" key="1">
    <source>
        <dbReference type="EMBL" id="MDI9235138.1"/>
    </source>
</evidence>
<protein>
    <submittedName>
        <fullName evidence="1">Uncharacterized protein</fullName>
    </submittedName>
</protein>
<gene>
    <name evidence="1" type="ORF">QLQ16_14965</name>
</gene>
<evidence type="ECO:0000313" key="2">
    <source>
        <dbReference type="Proteomes" id="UP001431902"/>
    </source>
</evidence>
<dbReference type="EMBL" id="JASGBH010000014">
    <property type="protein sequence ID" value="MDI9235138.1"/>
    <property type="molecule type" value="Genomic_DNA"/>
</dbReference>
<organism evidence="1 2">
    <name type="scientific">Limnohabitans lacus</name>
    <dbReference type="NCBI Taxonomy" id="3045173"/>
    <lineage>
        <taxon>Bacteria</taxon>
        <taxon>Pseudomonadati</taxon>
        <taxon>Pseudomonadota</taxon>
        <taxon>Betaproteobacteria</taxon>
        <taxon>Burkholderiales</taxon>
        <taxon>Comamonadaceae</taxon>
        <taxon>Limnohabitans</taxon>
    </lineage>
</organism>
<name>A0ABT6XAH2_9BURK</name>
<accession>A0ABT6XAH2</accession>
<proteinExistence type="predicted"/>
<comment type="caution">
    <text evidence="1">The sequence shown here is derived from an EMBL/GenBank/DDBJ whole genome shotgun (WGS) entry which is preliminary data.</text>
</comment>
<sequence length="97" mass="11156">MNPHFRFFEECIKPVFRKDTNTTIDDTLIALAYPSIILIGPAPYFNDAVVDVAKAGIDIEPDKYSLYCFLVENPEFCQKVVEAHEALHEFFKAWQAK</sequence>